<evidence type="ECO:0000313" key="2">
    <source>
        <dbReference type="Proteomes" id="UP000182836"/>
    </source>
</evidence>
<evidence type="ECO:0000313" key="1">
    <source>
        <dbReference type="EMBL" id="SDI56836.1"/>
    </source>
</evidence>
<sequence>MGYTVTSVKNITESKAGAPASHLYDACVLSSGIYVLSIMKVCIYGIECGRNVPAFFALVQKNLEVADY</sequence>
<dbReference type="EMBL" id="FNED01000005">
    <property type="protein sequence ID" value="SDI56836.1"/>
    <property type="molecule type" value="Genomic_DNA"/>
</dbReference>
<proteinExistence type="predicted"/>
<protein>
    <submittedName>
        <fullName evidence="1">Uncharacterized protein</fullName>
    </submittedName>
</protein>
<gene>
    <name evidence="1" type="ORF">SAMN04487909_105134</name>
</gene>
<dbReference type="AlphaFoldDB" id="A0A1G8LMD8"/>
<name>A0A1G8LMD8_ANEMI</name>
<organism evidence="1 2">
    <name type="scientific">Aneurinibacillus migulanus</name>
    <name type="common">Bacillus migulanus</name>
    <dbReference type="NCBI Taxonomy" id="47500"/>
    <lineage>
        <taxon>Bacteria</taxon>
        <taxon>Bacillati</taxon>
        <taxon>Bacillota</taxon>
        <taxon>Bacilli</taxon>
        <taxon>Bacillales</taxon>
        <taxon>Paenibacillaceae</taxon>
        <taxon>Aneurinibacillus group</taxon>
        <taxon>Aneurinibacillus</taxon>
    </lineage>
</organism>
<accession>A0A1G8LMD8</accession>
<dbReference type="Proteomes" id="UP000182836">
    <property type="component" value="Unassembled WGS sequence"/>
</dbReference>
<reference evidence="1 2" key="1">
    <citation type="submission" date="2016-10" db="EMBL/GenBank/DDBJ databases">
        <authorList>
            <person name="de Groot N.N."/>
        </authorList>
    </citation>
    <scope>NUCLEOTIDE SEQUENCE [LARGE SCALE GENOMIC DNA]</scope>
    <source>
        <strain evidence="1 2">DSM 2895</strain>
    </source>
</reference>